<evidence type="ECO:0000256" key="2">
    <source>
        <dbReference type="ARBA" id="ARBA00008376"/>
    </source>
</evidence>
<dbReference type="PANTHER" id="PTHR19981:SF1">
    <property type="entry name" value="RHEA, ISOFORM B"/>
    <property type="match status" value="1"/>
</dbReference>
<dbReference type="InterPro" id="IPR019748">
    <property type="entry name" value="FERM_central"/>
</dbReference>
<comment type="similarity">
    <text evidence="2">Belongs to the vinculin/alpha-catenin family.</text>
</comment>
<dbReference type="GO" id="GO:0051015">
    <property type="term" value="F:actin filament binding"/>
    <property type="evidence" value="ECO:0007669"/>
    <property type="project" value="InterPro"/>
</dbReference>
<dbReference type="Gene3D" id="1.20.120.810">
    <property type="entry name" value="Vinculin, Vh2 four-helix bundle"/>
    <property type="match status" value="1"/>
</dbReference>
<feature type="compositionally biased region" description="Gly residues" evidence="5">
    <location>
        <begin position="1409"/>
        <end position="1419"/>
    </location>
</feature>
<dbReference type="SUPFAM" id="SSF47031">
    <property type="entry name" value="Second domain of FERM"/>
    <property type="match status" value="2"/>
</dbReference>
<dbReference type="GO" id="GO:0030182">
    <property type="term" value="P:neuron differentiation"/>
    <property type="evidence" value="ECO:0007669"/>
    <property type="project" value="UniProtKB-ARBA"/>
</dbReference>
<evidence type="ECO:0000313" key="8">
    <source>
        <dbReference type="Proteomes" id="UP000494256"/>
    </source>
</evidence>
<dbReference type="Gene3D" id="1.20.120.230">
    <property type="entry name" value="Alpha-catenin/vinculin-like"/>
    <property type="match status" value="11"/>
</dbReference>
<dbReference type="Gene3D" id="1.20.1420.10">
    <property type="entry name" value="Talin, central domain"/>
    <property type="match status" value="9"/>
</dbReference>
<keyword evidence="3" id="KW-0963">Cytoplasm</keyword>
<dbReference type="Gene3D" id="1.20.80.10">
    <property type="match status" value="2"/>
</dbReference>
<dbReference type="InterPro" id="IPR036476">
    <property type="entry name" value="Talin_cent_sf"/>
</dbReference>
<evidence type="ECO:0000256" key="5">
    <source>
        <dbReference type="SAM" id="MobiDB-lite"/>
    </source>
</evidence>
<feature type="region of interest" description="Disordered" evidence="5">
    <location>
        <begin position="1021"/>
        <end position="1096"/>
    </location>
</feature>
<accession>A0A8S0ZHI2</accession>
<feature type="compositionally biased region" description="Low complexity" evidence="5">
    <location>
        <begin position="1052"/>
        <end position="1067"/>
    </location>
</feature>
<feature type="region of interest" description="Disordered" evidence="5">
    <location>
        <begin position="5059"/>
        <end position="5079"/>
    </location>
</feature>
<dbReference type="GO" id="GO:0009887">
    <property type="term" value="P:animal organ morphogenesis"/>
    <property type="evidence" value="ECO:0007669"/>
    <property type="project" value="UniProtKB-ARBA"/>
</dbReference>
<dbReference type="SMART" id="SM00295">
    <property type="entry name" value="B41"/>
    <property type="match status" value="1"/>
</dbReference>
<dbReference type="InterPro" id="IPR006077">
    <property type="entry name" value="Vinculin/catenin"/>
</dbReference>
<dbReference type="InterPro" id="IPR019749">
    <property type="entry name" value="Band_41_domain"/>
</dbReference>
<feature type="compositionally biased region" description="Acidic residues" evidence="5">
    <location>
        <begin position="252"/>
        <end position="261"/>
    </location>
</feature>
<dbReference type="GO" id="GO:0030036">
    <property type="term" value="P:actin cytoskeleton organization"/>
    <property type="evidence" value="ECO:0007669"/>
    <property type="project" value="TreeGrafter"/>
</dbReference>
<dbReference type="InterPro" id="IPR014352">
    <property type="entry name" value="FERM/acyl-CoA-bd_prot_sf"/>
</dbReference>
<dbReference type="Proteomes" id="UP000494256">
    <property type="component" value="Unassembled WGS sequence"/>
</dbReference>
<evidence type="ECO:0000259" key="6">
    <source>
        <dbReference type="PROSITE" id="PS50057"/>
    </source>
</evidence>
<dbReference type="OrthoDB" id="414730at2759"/>
<feature type="region of interest" description="Disordered" evidence="5">
    <location>
        <begin position="1400"/>
        <end position="1426"/>
    </location>
</feature>
<dbReference type="InterPro" id="IPR032425">
    <property type="entry name" value="FERM_f0"/>
</dbReference>
<feature type="coiled-coil region" evidence="4">
    <location>
        <begin position="1732"/>
        <end position="1759"/>
    </location>
</feature>
<feature type="region of interest" description="Disordered" evidence="5">
    <location>
        <begin position="3595"/>
        <end position="3621"/>
    </location>
</feature>
<feature type="compositionally biased region" description="Polar residues" evidence="5">
    <location>
        <begin position="421"/>
        <end position="438"/>
    </location>
</feature>
<feature type="domain" description="FERM" evidence="6">
    <location>
        <begin position="87"/>
        <end position="752"/>
    </location>
</feature>
<feature type="region of interest" description="Disordered" evidence="5">
    <location>
        <begin position="242"/>
        <end position="280"/>
    </location>
</feature>
<comment type="subcellular location">
    <subcellularLocation>
        <location evidence="1">Cytoplasm</location>
    </subcellularLocation>
</comment>
<feature type="compositionally biased region" description="Basic and acidic residues" evidence="5">
    <location>
        <begin position="242"/>
        <end position="251"/>
    </location>
</feature>
<evidence type="ECO:0000256" key="3">
    <source>
        <dbReference type="ARBA" id="ARBA00022490"/>
    </source>
</evidence>
<dbReference type="InterPro" id="IPR035963">
    <property type="entry name" value="FERM_2"/>
</dbReference>
<dbReference type="InterPro" id="IPR036723">
    <property type="entry name" value="Alpha-catenin/vinculin-like_sf"/>
</dbReference>
<reference evidence="7 8" key="1">
    <citation type="submission" date="2020-04" db="EMBL/GenBank/DDBJ databases">
        <authorList>
            <person name="Wallbank WR R."/>
            <person name="Pardo Diaz C."/>
            <person name="Kozak K."/>
            <person name="Martin S."/>
            <person name="Jiggins C."/>
            <person name="Moest M."/>
            <person name="Warren A I."/>
            <person name="Byers J.R.P. K."/>
            <person name="Montejo-Kovacevich G."/>
            <person name="Yen C E."/>
        </authorList>
    </citation>
    <scope>NUCLEOTIDE SEQUENCE [LARGE SCALE GENOMIC DNA]</scope>
</reference>
<dbReference type="SMART" id="SM01244">
    <property type="entry name" value="IRS"/>
    <property type="match status" value="1"/>
</dbReference>
<dbReference type="SUPFAM" id="SSF109880">
    <property type="entry name" value="A middle domain of Talin 1"/>
    <property type="match status" value="3"/>
</dbReference>
<keyword evidence="4" id="KW-0175">Coiled coil</keyword>
<dbReference type="Pfam" id="PF16511">
    <property type="entry name" value="FERM_f0"/>
    <property type="match status" value="1"/>
</dbReference>
<name>A0A8S0ZHI2_ARCPL</name>
<dbReference type="GO" id="GO:0098609">
    <property type="term" value="P:cell-cell adhesion"/>
    <property type="evidence" value="ECO:0007669"/>
    <property type="project" value="TreeGrafter"/>
</dbReference>
<dbReference type="CDD" id="cd17090">
    <property type="entry name" value="FERM_F1_TLN"/>
    <property type="match status" value="1"/>
</dbReference>
<dbReference type="Gene3D" id="2.30.29.30">
    <property type="entry name" value="Pleckstrin-homology domain (PH domain)/Phosphotyrosine-binding domain (PTB)"/>
    <property type="match status" value="1"/>
</dbReference>
<dbReference type="FunFam" id="2.30.29.30:FF:000028">
    <property type="entry name" value="Talin 2"/>
    <property type="match status" value="1"/>
</dbReference>
<dbReference type="SUPFAM" id="SSF50729">
    <property type="entry name" value="PH domain-like"/>
    <property type="match status" value="1"/>
</dbReference>
<dbReference type="SUPFAM" id="SSF47220">
    <property type="entry name" value="alpha-catenin/vinculin-like"/>
    <property type="match status" value="2"/>
</dbReference>
<dbReference type="Pfam" id="PF01044">
    <property type="entry name" value="Vinculin"/>
    <property type="match status" value="2"/>
</dbReference>
<dbReference type="GO" id="GO:0005886">
    <property type="term" value="C:plasma membrane"/>
    <property type="evidence" value="ECO:0007669"/>
    <property type="project" value="TreeGrafter"/>
</dbReference>
<sequence>MAPISLKIITNEGAATRKVKFDNKITVRDAHAIIKEKVIVPDPTKEHGLFLRSPDSDRVGIWLEQHRTLDYYMLRDGDSLEYICKIRNLRVKLLDGSIKTLPVDEGKTVSELMVDICGRLNITNYDEYGLCPEEHEEKEDEKEQAPTGTLTLKRLKPQPKERDVTLETLSKKFQTDDNVHWLDQHSTLRELGVEPTDTVIFKRRLFYSDRNVDQRDPVQLNLLYLQTRDAILNGRHLVTEDQDRTKKKYVDADQESNEDFSPDVSEYAPSPGPNILESPLSSASSLSADSACINKIIEFPEIISTPSTISNLSLYLTNADFVASSSEIYIGTLDLSQPSIEKENQSRPNIIRTIISQEDIDDTLKSHETSEINHYETLTGRISNDCSHAKQVVTDNEDSPSLIRKISSEEENNETLRPEGQSESDNDTTLTGRTSNDCSHAKEVVTDGEDSPSLIRKISSEEENNETVRPEGQLQSDNDITMGCGTLSDCSHTATAESEKKHTRKRKLIRTEWRSKKNKILKNSGKAYEGCNSKKKYPEKTIGSPYDAMKATLEEKQRLHLQRKEKVRSLKKEEIETADKAVEFAGIQCQIHYEDFQEEKHKPGFIENLNEFLPETYSSSWGVERKVLKAYRKHHGLSQLEAKNLYIKTARELPTYGVTFFLVKEKQKGKKKLVPRLLGINAEAVLRMDENTKEILQQWPLTHVKSYHVGKSETFALNFGDYSDKEYCCKTQDAFRIRDILEGYIDIIRRRMFARPGPDGGDSMAVCHDNVQSGQIQIIQHIQNQPNKLVKETFVGPNKLVPFDQGSVAQQGTQVMTMQQIIQTNQFNNPQRGLQGEVAQCGQMPTDCVKKLKRMNSCSVKAVTLLAEPTEENINEAQELTKNMQDSLNVVESGLKEIVNQQTIEESQQMLLNEMQDLRNYVKKLSEAIQPGHVNTMEAKDAAEKIVDLTTSLYCAQDFKTRRRSELLNRSKKSFIADEKVDANVRRAHFLVAAADAHAAAQRAHQRLAQRLAPVIRTHTHTHTHTHAHTPPPSARTSASRRSFAHTHTRAHAAAQRAHQRLAQVTRTHTHTHARTPPPSARTSASRRSLAHTHTHIRAHAAAQRAHQRLAQEYSGPVLDEARGRQAELALQDRLAKLNAALALYLTAHSDPNNIDYSAANTSMDTIKELMPELALKGQMLASTKEPSARKALLEDMRTLFEDTLKLCSLTAPEDHEKMQEASNNYADNANKLLFTFSRGRNAEKENELIELARDAGAKTSALLNCASSLSALPPPQAAAMDAAGARGAAAARDLLACAQLTAPAITEPHCQSALTAAAEGLSSSIHQLSATWKPLVEEPSRQQIGEELHQRELDVHRALERLQDAYANLSGADDESLPPRERQRLKFINSLAGARKNLKDLPSTWGTSGAGGNAGAPPGGVKNPALPELKEKAARRRLSQQLAQLNAAVARLARATSDPEKPDYEIAEAALNTIAELMPTIAHDADVVSARQDEGTRDAMRKYITGLCEASQHMFDNLDQLDDLGPAAAKFAASSKKLVFLISPGADKGKEITLNELSSAAYDKSSAVVAQAMAVQEQLRGPPAAELCARAARAQLAARALVTVAQVTAPSIDEPSCSNALAEALQELQNCINEVAAACYPHIKPGSKEYAGLQDSHRQLEDSVEKIAQVAQLDLSKDVEMTEAVHPDTALAAQREKKRLQFVNSMPEAKKRLDAAEQQMKEPLACVMMKAEDAAVLQRQLEDRLAQLNAAVAALARATSDRENPDYEGAQRAVDTITRLMPEFVQDTCVLGATKSGDTQNKLAQQLQQLCDASRAICDSAGQAQGLNEAAVKFSDASGKLLFLVSPGGSQEKDKEIIELASDSCLRASELLSQVQGLTQRVPGEEGVELDKRGARTADAAQALLTTAQLTAPTIASPQCSSALISAAEQLRSSAKDLTNSCQPHLQPGHQEQLELQNSDELLENSLYKLVQACKEAPRRKPQPPPQLDKQRLKFTNSVSEAKSCFDDVQQQLQQPVVCALMREEDAAALQQQLSDRLAQLNAAIAALATATADRLHPDYASAQRAVNTITALMPELVRDSKTLSGTKAGDAQQDMLQQVQQLCDASRAVCANAAEPQALSESAAKFSDASGKLMFTISPSSDNLKEKQIIDLSSVACVRASELLSRVQALTQRIPGEEGEELDKRGAKTADAAQALLTTAHVTAPSIASPHCSAALVSAAEQLRNSAKSLTDSCQPHLNPGQQDQLELQNSEQQLEDSLNSLVQACKETARRKPPVPPKHEKGRLQFMNSLSETKRCLDDVQQQLQQPVVCALMREEDAAALQQQLSDRLAQLNAAIAALATATADRSHPDYASAQRAVNTITALMPELVRDSRTLSGTKAGDAQQDMLQQVQQLCEASRVICDNAGEARALSEAAAKFSDASGKLMFTISPAPDNLKEKQIIDLTSDACVRASELLSRVQALTQRIPGEEGEELDRRGAKTADAAQALLTTAQVTAPSIGSPPCAAALVSAAEQLRSSAKNLTTSCQTHLRPGHREKLELQDSEQQLENSLNKLVQACKETPRRKAPAPPQKDKQRLQFVNSLSGAKTCFDDVQQQLKRPVVCALMREEDAAALQQQLSDRLAQLNAAIAALATATADRSHPDYASAQQAVDTITALMPELVRDARTLSGTKSGPEQDKLVRQVQQLCDASKAICNDAGQPQGLSEAATKFSAASHELMCNVTPARAASRQTKQQQVIDLSSTSCARASELLSQVQALTQQVEGSAATDLDTRGAKTADAAQALLSVAQVTAPSLNSAQCRKALELAVQKLRGSAADLTDACDPHLKHGAQRQHLLETHHQLNDDLDKLLQASDVPLSKEQQEKQRLHFINSLSGAKNRFNDVQQQLKQPVICALMREEDAAALQHQLSDRLAQLNAAIAMLAAATADRSHPDYASAQRAVDTITALMPELVRDARTLSATKSGPEQHKMVQQVQQLCDASKALCDDAGQPQGLSEAATKFSAASHELMCNVAPARAASLQTKQQQVVDLSAASCARTSELLSQVQALTRQIEGSAASDLDARGASTADAAQALLSVAQVTAPSLSSQHCRKALESAVHKLRGSAADLTDACHPHLKHGAQRHQLFDTHQQLNDDLDKLLQASGVPLSREQQEKQRLHFINSLSGIKNCFDDVQQQLKQPVTHSMLPQEEQMNLQRRLGARLAQLNATIAQLAVATSDRSHPDYASAQRAVDTITALLPELVRDAKTLSATREGTARQDTLQQVRHLCDASRAICESAAEPQELHKAVTQLAEASDSMMSAIQPVADCGKRKQIGDMSAVACSHASELLSQAQALTKQLHGDVAADLASRVARTADAKQTLLAVAQVTAPSINSSQCQKALESAVQKLKDSAAELTEACDPHVKSGAQRKELLDTQQHLEDNLDMLLHSSGCKGVVSPALQEKMRDRFKRCVSVVRPQIEAAQKQVKEVSRGQWAGGAGGGPVGRHQARRHLAQLDSAAAALAAASADHENPDYPTAERSLITICELMPIVVQESKALSCTRDDDHQQLVQENLKVLCDASRRICDSADEPKKLNESSLEFAKASSKLMVSVRPESEQLDAAGGKTKGPQKPSVPVRSTKTVAHAVPSRNSITTQNFLDALRTEEDYDNEARIVAAQSKTDEEKSQLQQFTRAVDAAEKEIEAVENSLKALHKAKITCDLAPLEVITKEQKIEDTLARAGIEVAALISANYAHKLDYAAAEEPTLGLGNSVRTIVEDGSKICGALPKEMQRSFIDDLSGLSGAARSICRAARYDKEKLNDAAIAFGNHSAKLLHVVSANVNPGLEKEVIVRARAIGDSASRLAMDATNVANNSANISANMPANKSPHGEQSRVQDICAAGAQCVDAAGKLVYTAKLVAPTIHHTSCKEALASSADTLAAKLATFSDTWQPFASDPHSKKLTEESKNLTKLMEKLKDDVKSERGKRRDIDRLVVVDTPLRQMTVQIIDNARTMVEHGDLSPDAKQEYREYHSRLAEALRALDLANARCQRAPHDKYRRNEMDIAIQDVQMMALQTRPSRAGQEPNNIVDFRDFLQGLATESDNLARTADKHSVVVDKRVVDDIKLLCSKISDDARRLMNPTQHTGYDSYEDMMEIYEFGQECDHLTKELNSMIRSIPESKSRSALHAKLLHVAENSNFLRFATNSALSTAKSAAFEATLQDLDDFQNTVIKVIGTQRRQQERERAQCPWRAGRAWSRLVRAARGAGRGEQQALRPALASCCLSAHEPRLCTAPNDDLFSCLSGIAGGLQHYTEISCLQSANWMKHDETDSTSPLVQEINKTGSLLKKKPEIEVVRDEDIESLLSTQGHKVEGTRNQVEEKFQQLSTKLSSMSGSVFQSVKNPEALARSLRASAAAAAQLAGAARALRDTQKPIQSKKIEDATHEMCLATYDLLNTSEVLCQNPDHHDTRRRLLEACYHVNDSVNKLNRAVYPEPKIARESNELLRVLQLQKCALQSAVQPAASSPYAHCIDALHSQRDLLLKMNSDQAMSREEFLKSMLFITTAVTNSTECAAHATYLLAVSENDKSVATEGLIDVPKMKKSIAAIHDTCVSIILDPVEQVREERRTLEKQVEELIKDLDESEERTKDQDVKIMLKKHRKEVQLSSQSLYNVINQKKPADVVISFALCLDDDIGRLSHALEHPALVPTAGQLSQGTQALCDDVLKHSTDLVTNTQELIKEIKSTPEQSEVLKWTSFSKRKDVLNAFDALLKSIKSSGQNINVLEADEEASEQKSYVQIQTDTAFKWLHKPMAKSDVKANGQQAVKNLIDIGNKMAEDLEGADKEDMRHVVEETEQLLKHCTKKYDQEQYSLLMERIRELKKAIERMAVTRVVEDFMDAEQPLADLDILADAERDEKNRNFLLERKIAELLAQLGRMSKTARFIADTGNAGPNVSSQLRTCSEQTELLAPMLVKAAQERVHKPDDTAVIENYKALLARYTESLSKVRDLCDQSVDPMDFVLTAGETMQRMRDDSINEDPMKCALTSVAITKLANRVIHVGLSSRSARADPELQRALAEAQHQLSAATPAPDTRASNIPDWRDTTAKILHATGKVESVLGGEAIFNKEPDTDQPIYNEALNLHVAIRDWSSRDNEIVAVAKRMAVLMAKLSAYMNTDKQHEVLTTSKSIVAESHEVARLAKKLAHECTDHRIKTNLLQVCERIPTISGQLKMLTTVKGYSLGHHGTQEDKEAMDMLVGNAQSLMISIQDVVKAAASASVKIMSQRGARIKWVRKTYY</sequence>
<feature type="region of interest" description="Disordered" evidence="5">
    <location>
        <begin position="390"/>
        <end position="480"/>
    </location>
</feature>
<dbReference type="InterPro" id="IPR000299">
    <property type="entry name" value="FERM_domain"/>
</dbReference>
<dbReference type="InterPro" id="IPR019747">
    <property type="entry name" value="FERM_CS"/>
</dbReference>
<organism evidence="7 8">
    <name type="scientific">Arctia plantaginis</name>
    <name type="common">Wood tiger moth</name>
    <name type="synonym">Phalaena plantaginis</name>
    <dbReference type="NCBI Taxonomy" id="874455"/>
    <lineage>
        <taxon>Eukaryota</taxon>
        <taxon>Metazoa</taxon>
        <taxon>Ecdysozoa</taxon>
        <taxon>Arthropoda</taxon>
        <taxon>Hexapoda</taxon>
        <taxon>Insecta</taxon>
        <taxon>Pterygota</taxon>
        <taxon>Neoptera</taxon>
        <taxon>Endopterygota</taxon>
        <taxon>Lepidoptera</taxon>
        <taxon>Glossata</taxon>
        <taxon>Ditrysia</taxon>
        <taxon>Noctuoidea</taxon>
        <taxon>Erebidae</taxon>
        <taxon>Arctiinae</taxon>
        <taxon>Arctia</taxon>
    </lineage>
</organism>
<feature type="coiled-coil region" evidence="4">
    <location>
        <begin position="4600"/>
        <end position="4634"/>
    </location>
</feature>
<dbReference type="Pfam" id="PF02174">
    <property type="entry name" value="IRS"/>
    <property type="match status" value="1"/>
</dbReference>
<protein>
    <recommendedName>
        <fullName evidence="6">FERM domain-containing protein</fullName>
    </recommendedName>
</protein>
<evidence type="ECO:0000256" key="1">
    <source>
        <dbReference type="ARBA" id="ARBA00004496"/>
    </source>
</evidence>
<gene>
    <name evidence="7" type="ORF">APLA_LOCUS5910</name>
</gene>
<dbReference type="InterPro" id="IPR002404">
    <property type="entry name" value="IRS_PTB"/>
</dbReference>
<dbReference type="CDD" id="cd10569">
    <property type="entry name" value="FERM_C_Talin"/>
    <property type="match status" value="1"/>
</dbReference>
<dbReference type="EMBL" id="CADEBD010000292">
    <property type="protein sequence ID" value="CAB3232888.1"/>
    <property type="molecule type" value="Genomic_DNA"/>
</dbReference>
<dbReference type="PANTHER" id="PTHR19981">
    <property type="entry name" value="TALIN"/>
    <property type="match status" value="1"/>
</dbReference>
<feature type="coiled-coil region" evidence="4">
    <location>
        <begin position="3663"/>
        <end position="3697"/>
    </location>
</feature>
<dbReference type="Gene3D" id="3.10.20.90">
    <property type="entry name" value="Phosphatidylinositol 3-kinase Catalytic Subunit, Chain A, domain 1"/>
    <property type="match status" value="2"/>
</dbReference>
<feature type="coiled-coil region" evidence="4">
    <location>
        <begin position="3940"/>
        <end position="3967"/>
    </location>
</feature>
<dbReference type="SUPFAM" id="SSF109885">
    <property type="entry name" value="I/LWEQ domain"/>
    <property type="match status" value="3"/>
</dbReference>
<proteinExistence type="inferred from homology"/>
<evidence type="ECO:0000256" key="4">
    <source>
        <dbReference type="SAM" id="Coils"/>
    </source>
</evidence>
<dbReference type="GO" id="GO:0005737">
    <property type="term" value="C:cytoplasm"/>
    <property type="evidence" value="ECO:0007669"/>
    <property type="project" value="UniProtKB-SubCell"/>
</dbReference>
<evidence type="ECO:0000313" key="7">
    <source>
        <dbReference type="EMBL" id="CAB3232888.1"/>
    </source>
</evidence>
<dbReference type="PROSITE" id="PS50057">
    <property type="entry name" value="FERM_3"/>
    <property type="match status" value="1"/>
</dbReference>
<dbReference type="CDD" id="cd14473">
    <property type="entry name" value="FERM_B-lobe"/>
    <property type="match status" value="1"/>
</dbReference>
<dbReference type="PROSITE" id="PS00661">
    <property type="entry name" value="FERM_2"/>
    <property type="match status" value="1"/>
</dbReference>
<comment type="caution">
    <text evidence="7">The sequence shown here is derived from an EMBL/GenBank/DDBJ whole genome shotgun (WGS) entry which is preliminary data.</text>
</comment>
<dbReference type="InterPro" id="IPR011993">
    <property type="entry name" value="PH-like_dom_sf"/>
</dbReference>
<dbReference type="InterPro" id="IPR035964">
    <property type="entry name" value="I/LWEQ_dom_sf"/>
</dbReference>